<protein>
    <submittedName>
        <fullName evidence="2">Uncharacterized protein</fullName>
    </submittedName>
</protein>
<organism evidence="2 3">
    <name type="scientific">Linum trigynum</name>
    <dbReference type="NCBI Taxonomy" id="586398"/>
    <lineage>
        <taxon>Eukaryota</taxon>
        <taxon>Viridiplantae</taxon>
        <taxon>Streptophyta</taxon>
        <taxon>Embryophyta</taxon>
        <taxon>Tracheophyta</taxon>
        <taxon>Spermatophyta</taxon>
        <taxon>Magnoliopsida</taxon>
        <taxon>eudicotyledons</taxon>
        <taxon>Gunneridae</taxon>
        <taxon>Pentapetalae</taxon>
        <taxon>rosids</taxon>
        <taxon>fabids</taxon>
        <taxon>Malpighiales</taxon>
        <taxon>Linaceae</taxon>
        <taxon>Linum</taxon>
    </lineage>
</organism>
<proteinExistence type="predicted"/>
<keyword evidence="3" id="KW-1185">Reference proteome</keyword>
<accession>A0AAV2F3B8</accession>
<dbReference type="Proteomes" id="UP001497516">
    <property type="component" value="Chromosome 6"/>
</dbReference>
<gene>
    <name evidence="2" type="ORF">LTRI10_LOCUS33348</name>
</gene>
<evidence type="ECO:0000256" key="1">
    <source>
        <dbReference type="SAM" id="MobiDB-lite"/>
    </source>
</evidence>
<evidence type="ECO:0000313" key="3">
    <source>
        <dbReference type="Proteomes" id="UP001497516"/>
    </source>
</evidence>
<feature type="compositionally biased region" description="Polar residues" evidence="1">
    <location>
        <begin position="1"/>
        <end position="12"/>
    </location>
</feature>
<evidence type="ECO:0000313" key="2">
    <source>
        <dbReference type="EMBL" id="CAL1392726.1"/>
    </source>
</evidence>
<name>A0AAV2F3B8_9ROSI</name>
<reference evidence="2 3" key="1">
    <citation type="submission" date="2024-04" db="EMBL/GenBank/DDBJ databases">
        <authorList>
            <person name="Fracassetti M."/>
        </authorList>
    </citation>
    <scope>NUCLEOTIDE SEQUENCE [LARGE SCALE GENOMIC DNA]</scope>
</reference>
<dbReference type="EMBL" id="OZ034819">
    <property type="protein sequence ID" value="CAL1392726.1"/>
    <property type="molecule type" value="Genomic_DNA"/>
</dbReference>
<feature type="region of interest" description="Disordered" evidence="1">
    <location>
        <begin position="1"/>
        <end position="30"/>
    </location>
</feature>
<dbReference type="AlphaFoldDB" id="A0AAV2F3B8"/>
<sequence length="152" mass="16609">MKRQRISNGEESVTTDHAAAATGNATRKMMRSKVVGAEPDHRNKDGGGGEATSNINAAAATATMGNCASASAVAPAVERGYYNYLYNGGEADHRHGGVLDYEQMWWSSIWLPCFDVDHYRVDDYAAAVNDCVLWDIDDIWNLKSIKYTESGI</sequence>